<reference evidence="2 3" key="1">
    <citation type="journal article" date="2019" name="Genome Biol. Evol.">
        <title>Insights into the evolution of the New World diploid cottons (Gossypium, subgenus Houzingenia) based on genome sequencing.</title>
        <authorList>
            <person name="Grover C.E."/>
            <person name="Arick M.A. 2nd"/>
            <person name="Thrash A."/>
            <person name="Conover J.L."/>
            <person name="Sanders W.S."/>
            <person name="Peterson D.G."/>
            <person name="Frelichowski J.E."/>
            <person name="Scheffler J.A."/>
            <person name="Scheffler B.E."/>
            <person name="Wendel J.F."/>
        </authorList>
    </citation>
    <scope>NUCLEOTIDE SEQUENCE [LARGE SCALE GENOMIC DNA]</scope>
    <source>
        <strain evidence="2">27</strain>
        <tissue evidence="2">Leaf</tissue>
    </source>
</reference>
<organism evidence="2 3">
    <name type="scientific">Gossypium davidsonii</name>
    <name type="common">Davidson's cotton</name>
    <name type="synonym">Gossypium klotzschianum subsp. davidsonii</name>
    <dbReference type="NCBI Taxonomy" id="34287"/>
    <lineage>
        <taxon>Eukaryota</taxon>
        <taxon>Viridiplantae</taxon>
        <taxon>Streptophyta</taxon>
        <taxon>Embryophyta</taxon>
        <taxon>Tracheophyta</taxon>
        <taxon>Spermatophyta</taxon>
        <taxon>Magnoliopsida</taxon>
        <taxon>eudicotyledons</taxon>
        <taxon>Gunneridae</taxon>
        <taxon>Pentapetalae</taxon>
        <taxon>rosids</taxon>
        <taxon>malvids</taxon>
        <taxon>Malvales</taxon>
        <taxon>Malvaceae</taxon>
        <taxon>Malvoideae</taxon>
        <taxon>Gossypium</taxon>
    </lineage>
</organism>
<evidence type="ECO:0000256" key="1">
    <source>
        <dbReference type="SAM" id="MobiDB-lite"/>
    </source>
</evidence>
<comment type="caution">
    <text evidence="2">The sequence shown here is derived from an EMBL/GenBank/DDBJ whole genome shotgun (WGS) entry which is preliminary data.</text>
</comment>
<protein>
    <submittedName>
        <fullName evidence="2">Uncharacterized protein</fullName>
    </submittedName>
</protein>
<dbReference type="EMBL" id="JABFAC010247966">
    <property type="protein sequence ID" value="MBA0637171.1"/>
    <property type="molecule type" value="Genomic_DNA"/>
</dbReference>
<accession>A0A7J8TGA9</accession>
<sequence>MGHDFKGCLRLSPAKKNKIRDDPPYSDRRKRQWNMGNETQLIKTKRKRKSPEEVIRVLCTEVEDDDGAKRLKQEEDRRLPRGKPAEHNKILSWNVRGLGSPRAIRRLRIDVEVKGYHGRLCLAWKADISVNLRSFSKSHIDVTLKEEGVKEE</sequence>
<evidence type="ECO:0000313" key="3">
    <source>
        <dbReference type="Proteomes" id="UP000593561"/>
    </source>
</evidence>
<gene>
    <name evidence="2" type="ORF">Godav_005126</name>
</gene>
<evidence type="ECO:0000313" key="2">
    <source>
        <dbReference type="EMBL" id="MBA0637171.1"/>
    </source>
</evidence>
<dbReference type="Proteomes" id="UP000593561">
    <property type="component" value="Unassembled WGS sequence"/>
</dbReference>
<proteinExistence type="predicted"/>
<name>A0A7J8TGA9_GOSDV</name>
<feature type="region of interest" description="Disordered" evidence="1">
    <location>
        <begin position="1"/>
        <end position="49"/>
    </location>
</feature>
<keyword evidence="3" id="KW-1185">Reference proteome</keyword>
<dbReference type="AlphaFoldDB" id="A0A7J8TGA9"/>